<organism evidence="2 3">
    <name type="scientific">Agrobacterium tumefaciens str. B6</name>
    <dbReference type="NCBI Taxonomy" id="1183423"/>
    <lineage>
        <taxon>Bacteria</taxon>
        <taxon>Pseudomonadati</taxon>
        <taxon>Pseudomonadota</taxon>
        <taxon>Alphaproteobacteria</taxon>
        <taxon>Hyphomicrobiales</taxon>
        <taxon>Rhizobiaceae</taxon>
        <taxon>Rhizobium/Agrobacterium group</taxon>
        <taxon>Agrobacterium</taxon>
        <taxon>Agrobacterium tumefaciens complex</taxon>
    </lineage>
</organism>
<keyword evidence="1" id="KW-0732">Signal</keyword>
<evidence type="ECO:0000256" key="1">
    <source>
        <dbReference type="SAM" id="SignalP"/>
    </source>
</evidence>
<proteinExistence type="predicted"/>
<gene>
    <name evidence="2" type="ORF">AGR4A_pAt30138</name>
</gene>
<accession>A0A822VD53</accession>
<feature type="signal peptide" evidence="1">
    <location>
        <begin position="1"/>
        <end position="24"/>
    </location>
</feature>
<comment type="caution">
    <text evidence="2">The sequence shown here is derived from an EMBL/GenBank/DDBJ whole genome shotgun (WGS) entry which is preliminary data.</text>
</comment>
<sequence>MRRYIIVFSAAAALSAIAVLPAFSQVVIHYGQRSDTYAVDGNTEANFLDSWNRRHDENRWLRERSSFGPDDVITLLEDRGYRVRNVQDVRERYLVNASRSGDDLLVSVSRYGDIVGVVHEQY</sequence>
<evidence type="ECO:0000313" key="2">
    <source>
        <dbReference type="EMBL" id="CVI25323.1"/>
    </source>
</evidence>
<dbReference type="AlphaFoldDB" id="A0A822VD53"/>
<reference evidence="2 3" key="1">
    <citation type="submission" date="2016-01" db="EMBL/GenBank/DDBJ databases">
        <authorList>
            <person name="Regsiter A."/>
            <person name="william w."/>
        </authorList>
    </citation>
    <scope>NUCLEOTIDE SEQUENCE [LARGE SCALE GENOMIC DNA]</scope>
    <source>
        <strain evidence="2 3">B6</strain>
    </source>
</reference>
<feature type="chain" id="PRO_5032946195" description="PepSY domain-containing protein" evidence="1">
    <location>
        <begin position="25"/>
        <end position="122"/>
    </location>
</feature>
<evidence type="ECO:0000313" key="3">
    <source>
        <dbReference type="Proteomes" id="UP000192074"/>
    </source>
</evidence>
<dbReference type="Proteomes" id="UP000192074">
    <property type="component" value="Unassembled WGS sequence"/>
</dbReference>
<name>A0A822VD53_AGRTU</name>
<protein>
    <recommendedName>
        <fullName evidence="4">PepSY domain-containing protein</fullName>
    </recommendedName>
</protein>
<dbReference type="EMBL" id="FCNL01000042">
    <property type="protein sequence ID" value="CVI25323.1"/>
    <property type="molecule type" value="Genomic_DNA"/>
</dbReference>
<dbReference type="RefSeq" id="WP_080868860.1">
    <property type="nucleotide sequence ID" value="NZ_LT009760.1"/>
</dbReference>
<evidence type="ECO:0008006" key="4">
    <source>
        <dbReference type="Google" id="ProtNLM"/>
    </source>
</evidence>